<dbReference type="InterPro" id="IPR044023">
    <property type="entry name" value="Ig_7"/>
</dbReference>
<dbReference type="STRING" id="477680.SAMN05421788_105299"/>
<dbReference type="NCBIfam" id="TIGR04131">
    <property type="entry name" value="Bac_Flav_CTERM"/>
    <property type="match status" value="1"/>
</dbReference>
<dbReference type="Pfam" id="PF13585">
    <property type="entry name" value="CHU_C"/>
    <property type="match status" value="1"/>
</dbReference>
<dbReference type="Gene3D" id="2.60.40.10">
    <property type="entry name" value="Immunoglobulins"/>
    <property type="match status" value="4"/>
</dbReference>
<accession>A0A1N7QI08</accession>
<dbReference type="InterPro" id="IPR013783">
    <property type="entry name" value="Ig-like_fold"/>
</dbReference>
<dbReference type="SUPFAM" id="SSF48726">
    <property type="entry name" value="Immunoglobulin"/>
    <property type="match status" value="2"/>
</dbReference>
<dbReference type="InterPro" id="IPR003599">
    <property type="entry name" value="Ig_sub"/>
</dbReference>
<evidence type="ECO:0000313" key="4">
    <source>
        <dbReference type="Proteomes" id="UP000186917"/>
    </source>
</evidence>
<evidence type="ECO:0000259" key="2">
    <source>
        <dbReference type="PROSITE" id="PS50835"/>
    </source>
</evidence>
<reference evidence="4" key="1">
    <citation type="submission" date="2017-01" db="EMBL/GenBank/DDBJ databases">
        <authorList>
            <person name="Varghese N."/>
            <person name="Submissions S."/>
        </authorList>
    </citation>
    <scope>NUCLEOTIDE SEQUENCE [LARGE SCALE GENOMIC DNA]</scope>
    <source>
        <strain evidence="4">DSM 21054</strain>
    </source>
</reference>
<proteinExistence type="predicted"/>
<feature type="domain" description="Ig-like" evidence="2">
    <location>
        <begin position="3882"/>
        <end position="3969"/>
    </location>
</feature>
<dbReference type="SMART" id="SM00409">
    <property type="entry name" value="IG"/>
    <property type="match status" value="7"/>
</dbReference>
<feature type="chain" id="PRO_5012116962" evidence="1">
    <location>
        <begin position="22"/>
        <end position="4731"/>
    </location>
</feature>
<name>A0A1N7QI08_9BACT</name>
<dbReference type="InterPro" id="IPR026341">
    <property type="entry name" value="T9SS_type_B"/>
</dbReference>
<dbReference type="Pfam" id="PF19081">
    <property type="entry name" value="Ig_7"/>
    <property type="match status" value="36"/>
</dbReference>
<evidence type="ECO:0000313" key="3">
    <source>
        <dbReference type="EMBL" id="SIT22419.1"/>
    </source>
</evidence>
<dbReference type="RefSeq" id="WP_076380129.1">
    <property type="nucleotide sequence ID" value="NZ_AP017422.1"/>
</dbReference>
<protein>
    <submittedName>
        <fullName evidence="3">Gliding motility-associated C-terminal domain-containing protein</fullName>
    </submittedName>
</protein>
<sequence length="4731" mass="484936">MRTRVVLLLLFVLSNFLPAEAQTDTAFWFAAPHVIGGDRRDTPIYIRVMPVGIAATIKVYCPANPAFTPITATIAAGSVSSIRLTDFKSMLVDSASNTILNRGIKIEASQMITAYYDESSERNPEIYALKGVNSLGTAFYIPGQRWRFNNTADNGTRKAYNAFDIVATEDNTVVTITPSRAIDGHAANVAFNVTLNKGQTYCCRASGQTVDDHLGSSTVVSNKPIAVTVVDDFVNLGGCSDAGGDQLVPVTIFGTEYAAVHGYIDESPYDRICVMATEDNTKVYLNGSTTVWKTLNKGQSEEYAFSGAPVYIKSDKAVSVMHVSGIGCELSYAVLPPLGACIGSKVVGIVRPGTYDCYLMLLVPVSPGIESSFSITTTAGTTAIAASNFASITGTTAWKYARVPLSTAIYPNGSFGKITSSLNVKFHAGIIYGKSGVGGSYGYFSNYAISPTVTPPNDTVFCNGTYTGDLKFTSTVNNSVFEWANDNTSIGLAAGGTGNIPSFYAVNPTDTIQYAHVSVVPRANDCDGIPRQFTIVVHPTPKLKVAATPKPVCVPSTVNITADSITAGSTAGMTLYYYTNRTATTTVANPKKIAVSGWYYIQGKSAAGCLSNIDSVRVTINDTPTVVITNPAAVCVGEKVDITKPAIVAGSTAGITFGYYTDPTSGVQYATPTAAPVGTYYIIGTNANGCTSTPMPVKVVEKTNATAADVSATAADVCIGSSATLKATSSLANPTFQWYSDAALTNLLATGASYNTPALNANTTYYISVSNADKCANKANAGGSVVAKVKQFATEADITTTNTSICSGASATLSVSSALTSPVFKWYRDKGLTDSIGTGTSYTATALTATTTYYVTVSNSLKCSNQAGAGDSVVVTVKPYATAADINAGDAKVCVNSTATLTASSSLASPVFNWYSDASLATFLATGASYTTAALSADKTYYVTVSNTATCANAANTGKAVAVTVKRYATAADITATAEDICKGTAPVLTATSSVTGAVFNWYSNAALTTFLGTGSPFSPAAISANTTYYVSVSGTDVCANKTNTGASVTVKVKDYATTADVSASAPAVCSGDASTITATSSLSGAVIKWYSNAALTDSIATGTTYTTPALTANTTYYVSVSNSAKCANQANAGASATVTVKPYATAADINTTNASICPGATAAALTVSSSTLTGATFKWYTDAALTNQVATGTSYTTPALTANTTYYVTVSSSAKCSNQPGAADSVVVTIKPVATDGDITASGASICSGSTAALTASSTMASPVFRWYSDASLSTASLLYTGATYGTAALTADKTYYVTVSNTATCANAANTGKPVTVTVKRYATAADITAAAADICKSTAPTLTATSSVTGAVFNWYSNAALTTFLGTGSPFTPAAISANTTYYVSVSGTDVCANKTNTGASVTVKVKDYATTADVSASAPAVCTGDASTVTATSSLSGAVFKWYSNAALTDSIGTGATYTTPGLTANTTYYVSVSNSAKCANQANAGASATVTVKPYATTADINTTNASICSGTTAALTVSSSTLTGATFKWYTDAALTNQVATGTSYTTPALTANTTYYVTVSSSAKCSNQPGAADSVVVTIKPFATAADITASGASICSGSTATLTAASTLTSPVYKWYSDASLSTASLLYTGASYTTAALTANRTYYVTVSGTEMCANVTSTGKAVDVIVKRYATAADITATAADICKGTSATLNASSTLDNPIFNWYTNATLTSLLGTGATVTTPALSANTTYYVTVSNADVCSNKSGAAATVTVITKDYAVAADITATATDVCSGNASVLSAKSSLASPVFTWYSNAALTDSIGTGATYTTAALTAAQTYYVKVSSTAKCDNKANAGALVTVKVKPYATAANITATGATVCMDTKATLSASSNLSSATIKWYRDAALTDSVGTGASFVTPVLKGDSTYYISVSNANTCGNLANTGAVAVAKVLPYATAADITANPAEICKNTTAVLSASSTLTNAVYKWYSNAALTTLVATNATYTTPVLSGNTTYYVSVSGAEKCANLANNGTAVTVKVKDYAVAGDITAIPDTICSGGTAVLSASSSLNSPLIKWYKSATLTDSVGVGETFTVSGLTATTTYYVGVSNADKCANLSGNGKAVQVKVNSFAIAADVTATVADICTGSNALITAKSTLANPTFTWYRNAALTDSIGTGATYTTSALTANTTYYVSVTNVDKCNNLANTGRAVTVTVKEYATPANISIAPVEVCEGTKAAITATSNLTGVTFKWYRDAALTDSVGVGAKYITNVLNADSTYYVSVSNTSVCSNQAGNGAAVTVKVKKYATAADITATAEDICKGTIAKLTATSSLAGASFKWFSNATMTVQVGIGDTYVTSALNVNTTYYVSVSNADKCSNLANTGAVVTVKVKPYATAADAITTPDTVCTGSTAVVSAASSLSSAMFTWYSNAALTDSIGTGATYSTPALTGNTTYYVSVSNADKCYNLANTGTPVVVKVNPYATATDVVATASDICTGSTAVLKATSALAGAAFTWYTDAALTDSVGTGASYTTSVLTAGTAYYVSVRNVNKCSNLANTGGVVTVKVKEYATAADVTVTSAAICTGSATVLRATSSLSAPTFKWYTNAALTDSVGIGATYTTPVLTTSKNYYVSVSNADKCKNEANAGAVAEVKVKPYATSADVTAVTDTVCTGSAATLTASSSLDAPTFKWYKSAGLADSVETGAVFVTPALTSDAIYYVSVSNADKCNNQATKATPVIVKVNAYATAANITVTTDTVCTGSSAVLSANSTLVNPTFTWYSNAALTDSVASGATYNSPVLTAGTTYYVSVSNIDRCNNLANTGKPVVVKVNEYATSADVNATAADICTGSQAVVKATSSLANPAFTWYSDAALSDSIGTGATYTSPVLSAGITYYVSVRNVDKCNNQANAGTPVTVKVKEYATATDVTALPDTICTGSKATLTATSSLANASFNWYTDAALSNRVFTGATYITPVLTAGTTYYVSVNNADKCNNLPNTALAVAVKVNTYAVAVDVVAANDTICKGTTATLTASSALDAAVFTWYTNAGLTDSVGTGATYTTPVLTAGTVYYIGVSNYDKCRNLANTGKVVLVKVNEYATSANVSASAADICTGSQAIVKATSNLANPTFTWYRDAALTDSITTGATYTTPVLTAGTTYYVSVSNIDRCNNLANAGTAVAVKVKEFATTADVSVVTDTVCKNTQATLTASSSLTSPIFKWYSNAALTDSVGTGATYVTPVLSNETTYYVSVGNADKCNNLANAGAVAVVKVNEYAVAADITVAADTVCKGAAAVLTATSNLANPAFTWYSNAALTNVVGTGATYTTPVLASNTTYYVSVSNVDKCKNLANSGASVVVKVNEFATAADIAVVADTVCTGSAATLIASSTLAAPVFTWYGNAALTDSVGAGPVYNTPVLAAGTTYYVSVKNLDKCNNLANTGKPVVVKVNEYATGADVSALADTICTGSTATVKASSSLGNPTFTWYSNAALTDSVATGVTYTTPVLTAGTTYYVSVRNVDKCNNLPNTGTAVTVKVKEYATTADVNALPDTICTGNTATLTAATSLPAATIKWYSNAALTNQVGVGVTYVTPALTANTTYYVSVSNVDKCNNQANAATVVDVRVNSYATGADLKVVTDTTCKGATATLTASSSLANPTFTWYTDAALTNAVGTGASFTTPALATHAIYYVSVSNIDKCNNKANTGVTAIVKVNDYATAANVSVAPDSICTGSSATLTAKSNLPGAAFKWYSNAALTNLLAEGATYTTPVLTANATYYVSVSNDQLCFNEANRGGVAQVVVKEYATSANIAVKDTTVCSGTSAALTATSTGVQNPVYTWYLQPGGQPLQSSTSEVYNTGAITAATTYYVTVKGTNLCEIAAVAAKPANVGIKTLPVITTQPKGVSSICEGRATGFSLVATGDNIKYQWQVNDNKGGGFVNIAGATSSSITLPVVTLDMSGYQYRCVVSNDCAEVFSNAIVLTVNAAPKIISDPKDAIVCENGTASFSVTASGSGNITYLWQLDRKDGLGFIAISGANAATYSIAGATEAMTGYAYRCIVSGTCAPTDTSNAGVLTVPVARIGDIGTQVLCNNTVTTEVPLQSSVPGTSYTWVNTNTRIGLAASGTGTISSFTAINRGEHPDSSVVTVTPVAYGCKGVAKSFKILVNPSPLLSSAGTERICSGGTFNYTATSETQGTSFNWSRAVVAGVPNVAASGNGNISETLTNTTTAPIEVVYNYTLVSNSCSFTQPVTLTVKPLPVAAISGDTACAESKVVLSGSSTLTGSTFVWTTPAGKTATGSEFIIAGAKVSEGGVYTLVATKDYCSSVPVTYNQVVKPLPGLTVAGDTSVCIGQSIVLTASSDIGADRYAWTGPAGFSSNQPGFTITNVTTSNTGKYSLVAEKDGCLSNTKVVAVQVNTYPSVSIQRSSIACENGSVWVKAISSLPLSTYIWQGPGVTGTGQEMVIKPITGTTLKVYVVVSKSGCAIKDSVEFAVKKSPAVAVPPVEDVCQSVSPFKIPANEVTGIAGSGVFSGASVTADGLFTPTIAAGTYVITYTYTSSEGCADAKSISFKVYPMPGVNAGPDKTMYAGANTRLDGSIAGNYTSYTWSLPGDTLLNYNTLMPTVSPEINTSYILSAVNSYGCKAVDTVDVTVLRFRIPNSFSPNGDGFNDNWNIPGLSKYPNSRVEVYNRWGTKLFVSKGYNEPWDGKYNGSYVPAATYYYLIYLNDGESLKEKPIAGWIEVMR</sequence>
<evidence type="ECO:0000256" key="1">
    <source>
        <dbReference type="SAM" id="SignalP"/>
    </source>
</evidence>
<dbReference type="EMBL" id="FTOR01000005">
    <property type="protein sequence ID" value="SIT22419.1"/>
    <property type="molecule type" value="Genomic_DNA"/>
</dbReference>
<organism evidence="3 4">
    <name type="scientific">Filimonas lacunae</name>
    <dbReference type="NCBI Taxonomy" id="477680"/>
    <lineage>
        <taxon>Bacteria</taxon>
        <taxon>Pseudomonadati</taxon>
        <taxon>Bacteroidota</taxon>
        <taxon>Chitinophagia</taxon>
        <taxon>Chitinophagales</taxon>
        <taxon>Chitinophagaceae</taxon>
        <taxon>Filimonas</taxon>
    </lineage>
</organism>
<feature type="domain" description="Ig-like" evidence="2">
    <location>
        <begin position="3974"/>
        <end position="4062"/>
    </location>
</feature>
<dbReference type="PROSITE" id="PS50835">
    <property type="entry name" value="IG_LIKE"/>
    <property type="match status" value="2"/>
</dbReference>
<dbReference type="InterPro" id="IPR036179">
    <property type="entry name" value="Ig-like_dom_sf"/>
</dbReference>
<dbReference type="Proteomes" id="UP000186917">
    <property type="component" value="Unassembled WGS sequence"/>
</dbReference>
<gene>
    <name evidence="3" type="ORF">SAMN05421788_105299</name>
</gene>
<keyword evidence="1" id="KW-0732">Signal</keyword>
<dbReference type="OrthoDB" id="1108781at2"/>
<dbReference type="InterPro" id="IPR007110">
    <property type="entry name" value="Ig-like_dom"/>
</dbReference>
<keyword evidence="4" id="KW-1185">Reference proteome</keyword>
<feature type="signal peptide" evidence="1">
    <location>
        <begin position="1"/>
        <end position="21"/>
    </location>
</feature>